<comment type="caution">
    <text evidence="7">The sequence shown here is derived from an EMBL/GenBank/DDBJ whole genome shotgun (WGS) entry which is preliminary data.</text>
</comment>
<dbReference type="Proteomes" id="UP000249524">
    <property type="component" value="Unassembled WGS sequence"/>
</dbReference>
<evidence type="ECO:0000256" key="3">
    <source>
        <dbReference type="ARBA" id="ARBA00022475"/>
    </source>
</evidence>
<comment type="similarity">
    <text evidence="2">Belongs to the TrbI/VirB10 family.</text>
</comment>
<evidence type="ECO:0000256" key="5">
    <source>
        <dbReference type="ARBA" id="ARBA00022989"/>
    </source>
</evidence>
<dbReference type="OrthoDB" id="9807354at2"/>
<dbReference type="NCBIfam" id="NF038091">
    <property type="entry name" value="T4SS_VirB10"/>
    <property type="match status" value="1"/>
</dbReference>
<keyword evidence="3" id="KW-1003">Cell membrane</keyword>
<protein>
    <submittedName>
        <fullName evidence="7">Type VI secretion protein</fullName>
    </submittedName>
</protein>
<dbReference type="GO" id="GO:0005886">
    <property type="term" value="C:plasma membrane"/>
    <property type="evidence" value="ECO:0007669"/>
    <property type="project" value="UniProtKB-SubCell"/>
</dbReference>
<dbReference type="AlphaFoldDB" id="A0A328BJG3"/>
<dbReference type="InterPro" id="IPR047695">
    <property type="entry name" value="T4SS_VirB10/PtlG"/>
</dbReference>
<dbReference type="EMBL" id="QFYS01000003">
    <property type="protein sequence ID" value="RAK66551.1"/>
    <property type="molecule type" value="Genomic_DNA"/>
</dbReference>
<keyword evidence="4" id="KW-0812">Transmembrane</keyword>
<keyword evidence="6" id="KW-0472">Membrane</keyword>
<evidence type="ECO:0000256" key="4">
    <source>
        <dbReference type="ARBA" id="ARBA00022692"/>
    </source>
</evidence>
<proteinExistence type="inferred from homology"/>
<evidence type="ECO:0000256" key="1">
    <source>
        <dbReference type="ARBA" id="ARBA00004162"/>
    </source>
</evidence>
<evidence type="ECO:0000256" key="6">
    <source>
        <dbReference type="ARBA" id="ARBA00023136"/>
    </source>
</evidence>
<comment type="subcellular location">
    <subcellularLocation>
        <location evidence="1">Cell membrane</location>
        <topology evidence="1">Single-pass membrane protein</topology>
    </subcellularLocation>
</comment>
<keyword evidence="8" id="KW-1185">Reference proteome</keyword>
<accession>A0A328BJG3</accession>
<dbReference type="CDD" id="cd16429">
    <property type="entry name" value="VirB10"/>
    <property type="match status" value="1"/>
</dbReference>
<reference evidence="7 8" key="1">
    <citation type="submission" date="2018-05" db="EMBL/GenBank/DDBJ databases">
        <authorList>
            <person name="Lanie J.A."/>
            <person name="Ng W.-L."/>
            <person name="Kazmierczak K.M."/>
            <person name="Andrzejewski T.M."/>
            <person name="Davidsen T.M."/>
            <person name="Wayne K.J."/>
            <person name="Tettelin H."/>
            <person name="Glass J.I."/>
            <person name="Rusch D."/>
            <person name="Podicherti R."/>
            <person name="Tsui H.-C.T."/>
            <person name="Winkler M.E."/>
        </authorList>
    </citation>
    <scope>NUCLEOTIDE SEQUENCE [LARGE SCALE GENOMIC DNA]</scope>
    <source>
        <strain evidence="7 8">BUT-10</strain>
    </source>
</reference>
<dbReference type="InterPro" id="IPR042217">
    <property type="entry name" value="T4SS_VirB10/TrbI"/>
</dbReference>
<dbReference type="Pfam" id="PF03743">
    <property type="entry name" value="TrbI"/>
    <property type="match status" value="1"/>
</dbReference>
<evidence type="ECO:0000256" key="2">
    <source>
        <dbReference type="ARBA" id="ARBA00010265"/>
    </source>
</evidence>
<sequence length="249" mass="25483">MVVDFSTQGDAAAVQLAQAATAPAGAPPAAAGPSDDPGASADERFAARVTRGAGDTARATQMYNLGRTVPQGTVIAAVLETAIDSDLPGSVRGVVSRDVRSFDGSRVLIPRGSKLIGQYKSAVAVGQTRAFVVWTRIITPTGVTIEVGSPATDRLGRGGLPGEVDTHFFRRFGGSILLSVVSAGSQALANSASGSDNTTLVIGSPAQASQVASQALQKQMDIPDTIRVPQGVPVQVFVARDLDFAGVVR</sequence>
<dbReference type="InterPro" id="IPR005498">
    <property type="entry name" value="T4SS_VirB10/TraB/TrbI"/>
</dbReference>
<gene>
    <name evidence="7" type="ORF">DJ019_09950</name>
</gene>
<name>A0A328BJG3_9CAUL</name>
<evidence type="ECO:0000313" key="8">
    <source>
        <dbReference type="Proteomes" id="UP000249524"/>
    </source>
</evidence>
<dbReference type="Gene3D" id="2.40.128.260">
    <property type="entry name" value="Type IV secretion system, VirB10/TraB/TrbI"/>
    <property type="match status" value="2"/>
</dbReference>
<keyword evidence="5" id="KW-1133">Transmembrane helix</keyword>
<organism evidence="7 8">
    <name type="scientific">Phenylobacterium kunshanense</name>
    <dbReference type="NCBI Taxonomy" id="1445034"/>
    <lineage>
        <taxon>Bacteria</taxon>
        <taxon>Pseudomonadati</taxon>
        <taxon>Pseudomonadota</taxon>
        <taxon>Alphaproteobacteria</taxon>
        <taxon>Caulobacterales</taxon>
        <taxon>Caulobacteraceae</taxon>
        <taxon>Phenylobacterium</taxon>
    </lineage>
</organism>
<evidence type="ECO:0000313" key="7">
    <source>
        <dbReference type="EMBL" id="RAK66551.1"/>
    </source>
</evidence>